<dbReference type="KEGG" id="vin:AKJ08_3408"/>
<keyword evidence="10" id="KW-0969">Cilium</keyword>
<proteinExistence type="inferred from homology"/>
<dbReference type="Pfam" id="PF22692">
    <property type="entry name" value="LlgE_F_G_D1"/>
    <property type="match status" value="1"/>
</dbReference>
<evidence type="ECO:0000259" key="9">
    <source>
        <dbReference type="Pfam" id="PF22692"/>
    </source>
</evidence>
<evidence type="ECO:0000256" key="3">
    <source>
        <dbReference type="ARBA" id="ARBA00019015"/>
    </source>
</evidence>
<evidence type="ECO:0000313" key="10">
    <source>
        <dbReference type="EMBL" id="AKU93021.1"/>
    </source>
</evidence>
<feature type="domain" description="Flagellar hook protein FlgE D2" evidence="8">
    <location>
        <begin position="166"/>
        <end position="294"/>
    </location>
</feature>
<dbReference type="GO" id="GO:0071978">
    <property type="term" value="P:bacterial-type flagellum-dependent swarming motility"/>
    <property type="evidence" value="ECO:0007669"/>
    <property type="project" value="TreeGrafter"/>
</dbReference>
<dbReference type="GO" id="GO:0009425">
    <property type="term" value="C:bacterial-type flagellum basal body"/>
    <property type="evidence" value="ECO:0007669"/>
    <property type="project" value="UniProtKB-SubCell"/>
</dbReference>
<keyword evidence="4 5" id="KW-0975">Bacterial flagellum</keyword>
<dbReference type="GO" id="GO:0009424">
    <property type="term" value="C:bacterial-type flagellum hook"/>
    <property type="evidence" value="ECO:0007669"/>
    <property type="project" value="TreeGrafter"/>
</dbReference>
<dbReference type="Pfam" id="PF06429">
    <property type="entry name" value="Flg_bbr_C"/>
    <property type="match status" value="1"/>
</dbReference>
<protein>
    <recommendedName>
        <fullName evidence="3 5">Flagellar hook protein FlgE</fullName>
    </recommendedName>
</protein>
<dbReference type="InterPro" id="IPR037925">
    <property type="entry name" value="FlgE/F/G-like"/>
</dbReference>
<comment type="similarity">
    <text evidence="2 5">Belongs to the flagella basal body rod proteins family.</text>
</comment>
<evidence type="ECO:0000313" key="11">
    <source>
        <dbReference type="Proteomes" id="UP000055590"/>
    </source>
</evidence>
<dbReference type="InterPro" id="IPR020013">
    <property type="entry name" value="Flagellar_FlgE/F/G"/>
</dbReference>
<dbReference type="InterPro" id="IPR053967">
    <property type="entry name" value="LlgE_F_G-like_D1"/>
</dbReference>
<dbReference type="PANTHER" id="PTHR30435:SF1">
    <property type="entry name" value="FLAGELLAR HOOK PROTEIN FLGE"/>
    <property type="match status" value="1"/>
</dbReference>
<evidence type="ECO:0000259" key="7">
    <source>
        <dbReference type="Pfam" id="PF06429"/>
    </source>
</evidence>
<dbReference type="AlphaFoldDB" id="A0A0K1PHY7"/>
<dbReference type="Pfam" id="PF07559">
    <property type="entry name" value="FlgE_D2"/>
    <property type="match status" value="1"/>
</dbReference>
<dbReference type="SUPFAM" id="SSF117143">
    <property type="entry name" value="Flagellar hook protein flgE"/>
    <property type="match status" value="1"/>
</dbReference>
<dbReference type="STRING" id="1391653.AKJ08_3408"/>
<keyword evidence="10" id="KW-0282">Flagellum</keyword>
<dbReference type="InterPro" id="IPR001444">
    <property type="entry name" value="Flag_bb_rod_N"/>
</dbReference>
<sequence>MSLTSSLHTGASGLASSSLDLSVVGDNIANANTIGFKGSRVAFEEALAQSLMGAGGRGLGVNIQAIQRIITQGALIQTGLATDLALQGSGYFVVRGNHAGRDGSYYTRAGQFTVDSDGYLVNLDGLRVQGWQADAVGTVSGKLGDLALAGAASPPKATGSVTIKANLQADAAILPPWDPANPRDTSNFSSSVTIFDSLGAAHSVEVFYRKTADGSWEWHAMTDGGGLQGGAAGTLTEIAAGDLTFDTDGKLVSDNQTSNFLPKGATSPQALALDVTGMTQFANPSAVSFLNQDGWAAGDLAGITIDQEGRVVGAFTNGHSKVLGQLAVASFAAPDQLERLGGNLLGPAPSAGEPTIGTASSGGRAAIVAGALEQSNVDIATEFIRMIEAQRGFQANSKTVTTADQLLSDLIQLKR</sequence>
<dbReference type="InterPro" id="IPR037058">
    <property type="entry name" value="Falgellar_hook_FlgE_sf"/>
</dbReference>
<feature type="domain" description="Flagellar basal-body/hook protein C-terminal" evidence="7">
    <location>
        <begin position="369"/>
        <end position="413"/>
    </location>
</feature>
<dbReference type="InterPro" id="IPR010930">
    <property type="entry name" value="Flg_bb/hook_C_dom"/>
</dbReference>
<gene>
    <name evidence="10" type="ORF">AKJ08_3408</name>
</gene>
<dbReference type="PANTHER" id="PTHR30435">
    <property type="entry name" value="FLAGELLAR PROTEIN"/>
    <property type="match status" value="1"/>
</dbReference>
<comment type="function">
    <text evidence="5">A flexible structure which links the flagellar filament to the drive apparatus in the basal body.</text>
</comment>
<evidence type="ECO:0000259" key="8">
    <source>
        <dbReference type="Pfam" id="PF07559"/>
    </source>
</evidence>
<dbReference type="InterPro" id="IPR011491">
    <property type="entry name" value="FlgE_D2"/>
</dbReference>
<dbReference type="Pfam" id="PF00460">
    <property type="entry name" value="Flg_bb_rod"/>
    <property type="match status" value="1"/>
</dbReference>
<keyword evidence="11" id="KW-1185">Reference proteome</keyword>
<organism evidence="10 11">
    <name type="scientific">Vulgatibacter incomptus</name>
    <dbReference type="NCBI Taxonomy" id="1391653"/>
    <lineage>
        <taxon>Bacteria</taxon>
        <taxon>Pseudomonadati</taxon>
        <taxon>Myxococcota</taxon>
        <taxon>Myxococcia</taxon>
        <taxon>Myxococcales</taxon>
        <taxon>Cystobacterineae</taxon>
        <taxon>Vulgatibacteraceae</taxon>
        <taxon>Vulgatibacter</taxon>
    </lineage>
</organism>
<evidence type="ECO:0000256" key="5">
    <source>
        <dbReference type="RuleBase" id="RU362116"/>
    </source>
</evidence>
<dbReference type="Proteomes" id="UP000055590">
    <property type="component" value="Chromosome"/>
</dbReference>
<reference evidence="10 11" key="1">
    <citation type="submission" date="2015-08" db="EMBL/GenBank/DDBJ databases">
        <authorList>
            <person name="Babu N.S."/>
            <person name="Beckwith C.J."/>
            <person name="Beseler K.G."/>
            <person name="Brison A."/>
            <person name="Carone J.V."/>
            <person name="Caskin T.P."/>
            <person name="Diamond M."/>
            <person name="Durham M.E."/>
            <person name="Foxe J.M."/>
            <person name="Go M."/>
            <person name="Henderson B.A."/>
            <person name="Jones I.B."/>
            <person name="McGettigan J.A."/>
            <person name="Micheletti S.J."/>
            <person name="Nasrallah M.E."/>
            <person name="Ortiz D."/>
            <person name="Piller C.R."/>
            <person name="Privatt S.R."/>
            <person name="Schneider S.L."/>
            <person name="Sharp S."/>
            <person name="Smith T.C."/>
            <person name="Stanton J.D."/>
            <person name="Ullery H.E."/>
            <person name="Wilson R.J."/>
            <person name="Serrano M.G."/>
            <person name="Buck G."/>
            <person name="Lee V."/>
            <person name="Wang Y."/>
            <person name="Carvalho R."/>
            <person name="Voegtly L."/>
            <person name="Shi R."/>
            <person name="Duckworth R."/>
            <person name="Johnson A."/>
            <person name="Loviza R."/>
            <person name="Walstead R."/>
            <person name="Shah Z."/>
            <person name="Kiflezghi M."/>
            <person name="Wade K."/>
            <person name="Ball S.L."/>
            <person name="Bradley K.W."/>
            <person name="Asai D.J."/>
            <person name="Bowman C.A."/>
            <person name="Russell D.A."/>
            <person name="Pope W.H."/>
            <person name="Jacobs-Sera D."/>
            <person name="Hendrix R.W."/>
            <person name="Hatfull G.F."/>
        </authorList>
    </citation>
    <scope>NUCLEOTIDE SEQUENCE [LARGE SCALE GENOMIC DNA]</scope>
    <source>
        <strain evidence="10 11">DSM 27710</strain>
    </source>
</reference>
<evidence type="ECO:0000256" key="1">
    <source>
        <dbReference type="ARBA" id="ARBA00004117"/>
    </source>
</evidence>
<accession>A0A0K1PHY7</accession>
<dbReference type="RefSeq" id="WP_050727102.1">
    <property type="nucleotide sequence ID" value="NZ_CP012332.1"/>
</dbReference>
<dbReference type="GO" id="GO:0005829">
    <property type="term" value="C:cytosol"/>
    <property type="evidence" value="ECO:0007669"/>
    <property type="project" value="TreeGrafter"/>
</dbReference>
<name>A0A0K1PHY7_9BACT</name>
<dbReference type="OrthoDB" id="9804559at2"/>
<dbReference type="NCBIfam" id="TIGR03506">
    <property type="entry name" value="FlgEFG_subfam"/>
    <property type="match status" value="1"/>
</dbReference>
<dbReference type="EMBL" id="CP012332">
    <property type="protein sequence ID" value="AKU93021.1"/>
    <property type="molecule type" value="Genomic_DNA"/>
</dbReference>
<evidence type="ECO:0000256" key="2">
    <source>
        <dbReference type="ARBA" id="ARBA00009677"/>
    </source>
</evidence>
<keyword evidence="10" id="KW-0966">Cell projection</keyword>
<evidence type="ECO:0000256" key="4">
    <source>
        <dbReference type="ARBA" id="ARBA00023143"/>
    </source>
</evidence>
<dbReference type="PROSITE" id="PS00588">
    <property type="entry name" value="FLAGELLA_BB_ROD"/>
    <property type="match status" value="1"/>
</dbReference>
<evidence type="ECO:0000259" key="6">
    <source>
        <dbReference type="Pfam" id="PF00460"/>
    </source>
</evidence>
<dbReference type="Gene3D" id="2.60.98.20">
    <property type="entry name" value="Flagellar hook protein FlgE"/>
    <property type="match status" value="1"/>
</dbReference>
<dbReference type="InterPro" id="IPR019776">
    <property type="entry name" value="Flagellar_basal_body_rod_CS"/>
</dbReference>
<feature type="domain" description="Flagellar basal body rod protein N-terminal" evidence="6">
    <location>
        <begin position="7"/>
        <end position="37"/>
    </location>
</feature>
<comment type="subcellular location">
    <subcellularLocation>
        <location evidence="1 5">Bacterial flagellum basal body</location>
    </subcellularLocation>
</comment>
<feature type="domain" description="Flagellar hook protein FlgE/F/G-like D1" evidence="9">
    <location>
        <begin position="85"/>
        <end position="165"/>
    </location>
</feature>
<dbReference type="PATRIC" id="fig|1391653.3.peg.3558"/>